<dbReference type="GO" id="GO:0006154">
    <property type="term" value="P:adenosine catabolic process"/>
    <property type="evidence" value="ECO:0007669"/>
    <property type="project" value="TreeGrafter"/>
</dbReference>
<dbReference type="GO" id="GO:0046103">
    <property type="term" value="P:inosine biosynthetic process"/>
    <property type="evidence" value="ECO:0007669"/>
    <property type="project" value="TreeGrafter"/>
</dbReference>
<dbReference type="GO" id="GO:0004000">
    <property type="term" value="F:adenosine deaminase activity"/>
    <property type="evidence" value="ECO:0007669"/>
    <property type="project" value="TreeGrafter"/>
</dbReference>
<dbReference type="PANTHER" id="PTHR11409">
    <property type="entry name" value="ADENOSINE DEAMINASE"/>
    <property type="match status" value="1"/>
</dbReference>
<dbReference type="Pfam" id="PF00962">
    <property type="entry name" value="A_deaminase"/>
    <property type="match status" value="1"/>
</dbReference>
<protein>
    <recommendedName>
        <fullName evidence="4">adenosine deaminase</fullName>
        <ecNumber evidence="4">3.5.4.4</ecNumber>
    </recommendedName>
</protein>
<evidence type="ECO:0000256" key="5">
    <source>
        <dbReference type="ARBA" id="ARBA00022525"/>
    </source>
</evidence>
<comment type="cofactor">
    <cofactor evidence="1">
        <name>Zn(2+)</name>
        <dbReference type="ChEBI" id="CHEBI:29105"/>
    </cofactor>
</comment>
<dbReference type="eggNOG" id="KOG1097">
    <property type="taxonomic scope" value="Eukaryota"/>
</dbReference>
<dbReference type="OrthoDB" id="7202371at2759"/>
<proteinExistence type="inferred from homology"/>
<evidence type="ECO:0000256" key="4">
    <source>
        <dbReference type="ARBA" id="ARBA00012784"/>
    </source>
</evidence>
<evidence type="ECO:0000256" key="8">
    <source>
        <dbReference type="ARBA" id="ARBA00022801"/>
    </source>
</evidence>
<organism evidence="11 12">
    <name type="scientific">Fomitopsis schrenkii</name>
    <name type="common">Brown rot fungus</name>
    <dbReference type="NCBI Taxonomy" id="2126942"/>
    <lineage>
        <taxon>Eukaryota</taxon>
        <taxon>Fungi</taxon>
        <taxon>Dikarya</taxon>
        <taxon>Basidiomycota</taxon>
        <taxon>Agaricomycotina</taxon>
        <taxon>Agaricomycetes</taxon>
        <taxon>Polyporales</taxon>
        <taxon>Fomitopsis</taxon>
    </lineage>
</organism>
<keyword evidence="5" id="KW-0964">Secreted</keyword>
<dbReference type="HOGENOM" id="CLU_022829_2_0_1"/>
<dbReference type="Gene3D" id="3.20.20.140">
    <property type="entry name" value="Metal-dependent hydrolases"/>
    <property type="match status" value="1"/>
</dbReference>
<dbReference type="FunFam" id="3.20.20.140:FF:000017">
    <property type="entry name" value="Adenosine deaminase 2"/>
    <property type="match status" value="1"/>
</dbReference>
<dbReference type="GO" id="GO:0005576">
    <property type="term" value="C:extracellular region"/>
    <property type="evidence" value="ECO:0007669"/>
    <property type="project" value="UniProtKB-SubCell"/>
</dbReference>
<dbReference type="AlphaFoldDB" id="S8FF37"/>
<accession>S8FF37</accession>
<dbReference type="InterPro" id="IPR001365">
    <property type="entry name" value="A_deaminase_dom"/>
</dbReference>
<evidence type="ECO:0000256" key="9">
    <source>
        <dbReference type="ARBA" id="ARBA00047764"/>
    </source>
</evidence>
<dbReference type="STRING" id="743788.S8FF37"/>
<gene>
    <name evidence="11" type="ORF">FOMPIDRAFT_1129241</name>
</gene>
<dbReference type="EC" id="3.5.4.4" evidence="4"/>
<dbReference type="InParanoid" id="S8FF37"/>
<evidence type="ECO:0000313" key="11">
    <source>
        <dbReference type="EMBL" id="EPS97019.1"/>
    </source>
</evidence>
<keyword evidence="12" id="KW-1185">Reference proteome</keyword>
<comment type="similarity">
    <text evidence="3">Belongs to the metallo-dependent hydrolases superfamily. Adenosine and AMP deaminases family. ADGF subfamily.</text>
</comment>
<evidence type="ECO:0000313" key="12">
    <source>
        <dbReference type="Proteomes" id="UP000015241"/>
    </source>
</evidence>
<keyword evidence="7" id="KW-0732">Signal</keyword>
<dbReference type="InterPro" id="IPR006330">
    <property type="entry name" value="Ado/ade_deaminase"/>
</dbReference>
<keyword evidence="6" id="KW-0479">Metal-binding</keyword>
<comment type="subcellular location">
    <subcellularLocation>
        <location evidence="2">Secreted</location>
    </subcellularLocation>
</comment>
<evidence type="ECO:0000256" key="2">
    <source>
        <dbReference type="ARBA" id="ARBA00004613"/>
    </source>
</evidence>
<comment type="catalytic activity">
    <reaction evidence="9">
        <text>adenosine + H2O + H(+) = inosine + NH4(+)</text>
        <dbReference type="Rhea" id="RHEA:24408"/>
        <dbReference type="ChEBI" id="CHEBI:15377"/>
        <dbReference type="ChEBI" id="CHEBI:15378"/>
        <dbReference type="ChEBI" id="CHEBI:16335"/>
        <dbReference type="ChEBI" id="CHEBI:17596"/>
        <dbReference type="ChEBI" id="CHEBI:28938"/>
        <dbReference type="EC" id="3.5.4.4"/>
    </reaction>
</comment>
<dbReference type="InterPro" id="IPR032466">
    <property type="entry name" value="Metal_Hydrolase"/>
</dbReference>
<dbReference type="EMBL" id="KE504180">
    <property type="protein sequence ID" value="EPS97019.1"/>
    <property type="molecule type" value="Genomic_DNA"/>
</dbReference>
<evidence type="ECO:0000256" key="7">
    <source>
        <dbReference type="ARBA" id="ARBA00022729"/>
    </source>
</evidence>
<evidence type="ECO:0000259" key="10">
    <source>
        <dbReference type="Pfam" id="PF00962"/>
    </source>
</evidence>
<evidence type="ECO:0000256" key="6">
    <source>
        <dbReference type="ARBA" id="ARBA00022723"/>
    </source>
</evidence>
<dbReference type="PANTHER" id="PTHR11409:SF39">
    <property type="entry name" value="ADENOSINE DEAMINASE 2"/>
    <property type="match status" value="1"/>
</dbReference>
<evidence type="ECO:0000256" key="3">
    <source>
        <dbReference type="ARBA" id="ARBA00006083"/>
    </source>
</evidence>
<dbReference type="SUPFAM" id="SSF51556">
    <property type="entry name" value="Metallo-dependent hydrolases"/>
    <property type="match status" value="1"/>
</dbReference>
<dbReference type="GO" id="GO:0046872">
    <property type="term" value="F:metal ion binding"/>
    <property type="evidence" value="ECO:0007669"/>
    <property type="project" value="UniProtKB-KW"/>
</dbReference>
<sequence length="545" mass="61391">MDTADYMRRRDALIERDRALRVDTSRLRSLSDIETRAEAAMRMIRTSEAATIWGAEKSIFEYNPVDSTPNVFPGMAFLTGELVSIHVELVARDTVTKTKLFHLLSKMPKGALLHAHLDAMVNVNVLLRLALDQPAMHVRASLRLTESSVKALLPEFKALPRNTNLTSLTDDSYSGGEWVPLQCARDTFDASLGGPVGFDEWVTKALTINPSEAYGTHDTLTKIWSKFSSTFRVSHNLVYYMPIWEQYIKEFLLSSIDDGISYVEARINFLAKFMTGPDGVENVPHREWLVVFDRVVNEVKAELESQGRQDEFVGAKIIYTTIRFLSPEELEWYVEDALALKQEFPHLICGFDLVGHEDSLKPLIDYIEPLTKLVRRREELGIDLPFIFHAGETLGDGNAPDMNLYDAILLGTKRIGHGVSLVKHPKLMEICREKGIAVEVCPISNEILRLTSSMPAHPLPILVNHGVHVSLCSDDPAVFGNMGLTFDFFQVLVSSEVTGLLTLGEFARDSIKYSMMDEEEKARALRLWEERWLAFLQWAADTGGD</sequence>
<feature type="domain" description="Adenosine deaminase" evidence="10">
    <location>
        <begin position="226"/>
        <end position="523"/>
    </location>
</feature>
<dbReference type="Proteomes" id="UP000015241">
    <property type="component" value="Unassembled WGS sequence"/>
</dbReference>
<reference evidence="11 12" key="1">
    <citation type="journal article" date="2012" name="Science">
        <title>The Paleozoic origin of enzymatic lignin decomposition reconstructed from 31 fungal genomes.</title>
        <authorList>
            <person name="Floudas D."/>
            <person name="Binder M."/>
            <person name="Riley R."/>
            <person name="Barry K."/>
            <person name="Blanchette R.A."/>
            <person name="Henrissat B."/>
            <person name="Martinez A.T."/>
            <person name="Otillar R."/>
            <person name="Spatafora J.W."/>
            <person name="Yadav J.S."/>
            <person name="Aerts A."/>
            <person name="Benoit I."/>
            <person name="Boyd A."/>
            <person name="Carlson A."/>
            <person name="Copeland A."/>
            <person name="Coutinho P.M."/>
            <person name="de Vries R.P."/>
            <person name="Ferreira P."/>
            <person name="Findley K."/>
            <person name="Foster B."/>
            <person name="Gaskell J."/>
            <person name="Glotzer D."/>
            <person name="Gorecki P."/>
            <person name="Heitman J."/>
            <person name="Hesse C."/>
            <person name="Hori C."/>
            <person name="Igarashi K."/>
            <person name="Jurgens J.A."/>
            <person name="Kallen N."/>
            <person name="Kersten P."/>
            <person name="Kohler A."/>
            <person name="Kuees U."/>
            <person name="Kumar T.K.A."/>
            <person name="Kuo A."/>
            <person name="LaButti K."/>
            <person name="Larrondo L.F."/>
            <person name="Lindquist E."/>
            <person name="Ling A."/>
            <person name="Lombard V."/>
            <person name="Lucas S."/>
            <person name="Lundell T."/>
            <person name="Martin R."/>
            <person name="McLaughlin D.J."/>
            <person name="Morgenstern I."/>
            <person name="Morin E."/>
            <person name="Murat C."/>
            <person name="Nagy L.G."/>
            <person name="Nolan M."/>
            <person name="Ohm R.A."/>
            <person name="Patyshakuliyeva A."/>
            <person name="Rokas A."/>
            <person name="Ruiz-Duenas F.J."/>
            <person name="Sabat G."/>
            <person name="Salamov A."/>
            <person name="Samejima M."/>
            <person name="Schmutz J."/>
            <person name="Slot J.C."/>
            <person name="St John F."/>
            <person name="Stenlid J."/>
            <person name="Sun H."/>
            <person name="Sun S."/>
            <person name="Syed K."/>
            <person name="Tsang A."/>
            <person name="Wiebenga A."/>
            <person name="Young D."/>
            <person name="Pisabarro A."/>
            <person name="Eastwood D.C."/>
            <person name="Martin F."/>
            <person name="Cullen D."/>
            <person name="Grigoriev I.V."/>
            <person name="Hibbett D.S."/>
        </authorList>
    </citation>
    <scope>NUCLEOTIDE SEQUENCE</scope>
    <source>
        <strain evidence="12">FP-58527</strain>
    </source>
</reference>
<evidence type="ECO:0000256" key="1">
    <source>
        <dbReference type="ARBA" id="ARBA00001947"/>
    </source>
</evidence>
<keyword evidence="8" id="KW-0378">Hydrolase</keyword>
<name>S8FF37_FOMSC</name>